<dbReference type="Proteomes" id="UP000604825">
    <property type="component" value="Unassembled WGS sequence"/>
</dbReference>
<name>A0A811S564_9POAL</name>
<sequence length="909" mass="102836">MHDLVRELARLVAGDEVIAFDTRQQNPPTNIDYCRYMLLSNLCDSSPSYWSIPSTGRALHFKECSIVQTTLKSLMGAEFLRVLDLSACTISELPASLGNLRLLKFLNISGMQTGLLPKSLSSLHGLQALNLSENTCLVELPSYISEFVNLQYLDLHGCSNLKELPQDIHKLEELLHLNVSRCGSLQSLPEEFGDLRKLAFLDLSYCSQLQTLPSNFGGLQNLSFLNLLHCYKLCELPDYFIYLANMIHLNMSFCHKLKLLPSGLFKYMKKLLVLNLSGCTSLEVLPELCWNDAGCLMLEILDLSDCTNLAALPNSCTSLCELRCLNLSGCSRIENFLNLIPHWKFGKLEYLDLSEVGAKAYSEDPGTSAGNLESSEDPNRELELGMLQEDIVTQRLVCLKYLSVGGFTLFSEQGIASLVDLLTLPNFDVRTQPGDNHSNIMLLHHILDLTQHQLNIKCLENVVSPEEAKQVELGRKQQLHFLSLEWSYTGSSIEGEHQAQAKAVLEHLRPHQNLRRLSIKGYNGDGFPKWINEISDTLPYLVKIVFSEFNGCDHIPTLGHLPNLQELEINNMPLLHHVEIVSCKKLRKLTLVRLRVNATIHIFYDDNTQAQVNEVGLIHNRDEEEIETGKEIDKLPPSLPVGKPVKRKGKCFLKLKALWHGMSREIKRTQDIGSGNGSSAVTSRPALPPGPSNEERREQPAVPVLDYLKIESCEQLKLFPYAPLCKEYFIKGSSPSLGLDMHGMLHWTPTFKSKICINGCSLDDVEQWMEVIEEMEFSRGRYGRGFHFNEEMEEHGSLSRRYGYGQEFRSRTCKKESGSGTLRKLKITDCESCHIRIPRLLLLFTSLEELELDGLNTIDNNLESTLCKMTRLEKLTIPFLELPPEEETKNIIQTLSIHHIPYVNTREKV</sequence>
<feature type="region of interest" description="Disordered" evidence="1">
    <location>
        <begin position="669"/>
        <end position="699"/>
    </location>
</feature>
<dbReference type="EMBL" id="CAJGYO010000018">
    <property type="protein sequence ID" value="CAD6336123.1"/>
    <property type="molecule type" value="Genomic_DNA"/>
</dbReference>
<evidence type="ECO:0000313" key="4">
    <source>
        <dbReference type="Proteomes" id="UP000604825"/>
    </source>
</evidence>
<protein>
    <recommendedName>
        <fullName evidence="2">R13L1/DRL21-like LRR repeat region domain-containing protein</fullName>
    </recommendedName>
</protein>
<gene>
    <name evidence="3" type="ORF">NCGR_LOCUS60221</name>
</gene>
<evidence type="ECO:0000256" key="1">
    <source>
        <dbReference type="SAM" id="MobiDB-lite"/>
    </source>
</evidence>
<dbReference type="Gene3D" id="3.80.10.10">
    <property type="entry name" value="Ribonuclease Inhibitor"/>
    <property type="match status" value="2"/>
</dbReference>
<reference evidence="3" key="1">
    <citation type="submission" date="2020-10" db="EMBL/GenBank/DDBJ databases">
        <authorList>
            <person name="Han B."/>
            <person name="Lu T."/>
            <person name="Zhao Q."/>
            <person name="Huang X."/>
            <person name="Zhao Y."/>
        </authorList>
    </citation>
    <scope>NUCLEOTIDE SEQUENCE</scope>
</reference>
<dbReference type="InterPro" id="IPR056789">
    <property type="entry name" value="LRR_R13L1-DRL21"/>
</dbReference>
<proteinExistence type="predicted"/>
<dbReference type="SUPFAM" id="SSF52058">
    <property type="entry name" value="L domain-like"/>
    <property type="match status" value="1"/>
</dbReference>
<dbReference type="SUPFAM" id="SSF52047">
    <property type="entry name" value="RNI-like"/>
    <property type="match status" value="1"/>
</dbReference>
<feature type="compositionally biased region" description="Polar residues" evidence="1">
    <location>
        <begin position="671"/>
        <end position="682"/>
    </location>
</feature>
<dbReference type="OrthoDB" id="608636at2759"/>
<feature type="domain" description="R13L1/DRL21-like LRR repeat region" evidence="2">
    <location>
        <begin position="450"/>
        <end position="572"/>
    </location>
</feature>
<evidence type="ECO:0000313" key="3">
    <source>
        <dbReference type="EMBL" id="CAD6336123.1"/>
    </source>
</evidence>
<dbReference type="Pfam" id="PF25019">
    <property type="entry name" value="LRR_R13L1-DRL21"/>
    <property type="match status" value="1"/>
</dbReference>
<dbReference type="InterPro" id="IPR032675">
    <property type="entry name" value="LRR_dom_sf"/>
</dbReference>
<accession>A0A811S564</accession>
<evidence type="ECO:0000259" key="2">
    <source>
        <dbReference type="Pfam" id="PF25019"/>
    </source>
</evidence>
<dbReference type="AlphaFoldDB" id="A0A811S564"/>
<organism evidence="3 4">
    <name type="scientific">Miscanthus lutarioriparius</name>
    <dbReference type="NCBI Taxonomy" id="422564"/>
    <lineage>
        <taxon>Eukaryota</taxon>
        <taxon>Viridiplantae</taxon>
        <taxon>Streptophyta</taxon>
        <taxon>Embryophyta</taxon>
        <taxon>Tracheophyta</taxon>
        <taxon>Spermatophyta</taxon>
        <taxon>Magnoliopsida</taxon>
        <taxon>Liliopsida</taxon>
        <taxon>Poales</taxon>
        <taxon>Poaceae</taxon>
        <taxon>PACMAD clade</taxon>
        <taxon>Panicoideae</taxon>
        <taxon>Andropogonodae</taxon>
        <taxon>Andropogoneae</taxon>
        <taxon>Saccharinae</taxon>
        <taxon>Miscanthus</taxon>
    </lineage>
</organism>
<dbReference type="PANTHER" id="PTHR47186">
    <property type="entry name" value="LEUCINE-RICH REPEAT-CONTAINING PROTEIN 57"/>
    <property type="match status" value="1"/>
</dbReference>
<dbReference type="PANTHER" id="PTHR47186:SF34">
    <property type="entry name" value="DISEASE RESISTANCE PROTEIN RGA2-LIKE"/>
    <property type="match status" value="1"/>
</dbReference>
<keyword evidence="4" id="KW-1185">Reference proteome</keyword>
<comment type="caution">
    <text evidence="3">The sequence shown here is derived from an EMBL/GenBank/DDBJ whole genome shotgun (WGS) entry which is preliminary data.</text>
</comment>